<comment type="subunit">
    <text evidence="1">Homodimer; disulfide-linked.</text>
</comment>
<proteinExistence type="predicted"/>
<keyword evidence="2 6" id="KW-0732">Signal</keyword>
<feature type="compositionally biased region" description="Basic and acidic residues" evidence="5">
    <location>
        <begin position="147"/>
        <end position="156"/>
    </location>
</feature>
<gene>
    <name evidence="8" type="ORF">TSAR_008285</name>
</gene>
<evidence type="ECO:0000256" key="2">
    <source>
        <dbReference type="ARBA" id="ARBA00022729"/>
    </source>
</evidence>
<dbReference type="GO" id="GO:0008083">
    <property type="term" value="F:growth factor activity"/>
    <property type="evidence" value="ECO:0007669"/>
    <property type="project" value="TreeGrafter"/>
</dbReference>
<feature type="signal peptide" evidence="6">
    <location>
        <begin position="1"/>
        <end position="20"/>
    </location>
</feature>
<dbReference type="PANTHER" id="PTHR23199:SF5">
    <property type="entry name" value="PROTEIN SPAETZLE 4"/>
    <property type="match status" value="1"/>
</dbReference>
<dbReference type="InterPro" id="IPR029034">
    <property type="entry name" value="Cystine-knot_cytokine"/>
</dbReference>
<accession>A0A232FM58</accession>
<dbReference type="Proteomes" id="UP000215335">
    <property type="component" value="Unassembled WGS sequence"/>
</dbReference>
<dbReference type="STRING" id="543379.A0A232FM58"/>
<keyword evidence="3" id="KW-1015">Disulfide bond</keyword>
<dbReference type="InterPro" id="IPR032104">
    <property type="entry name" value="Spaetzle"/>
</dbReference>
<evidence type="ECO:0000259" key="7">
    <source>
        <dbReference type="Pfam" id="PF16077"/>
    </source>
</evidence>
<dbReference type="EMBL" id="NNAY01000026">
    <property type="protein sequence ID" value="OXU31836.1"/>
    <property type="molecule type" value="Genomic_DNA"/>
</dbReference>
<feature type="compositionally biased region" description="Low complexity" evidence="5">
    <location>
        <begin position="189"/>
        <end position="218"/>
    </location>
</feature>
<dbReference type="GO" id="GO:0005121">
    <property type="term" value="F:Toll binding"/>
    <property type="evidence" value="ECO:0007669"/>
    <property type="project" value="TreeGrafter"/>
</dbReference>
<feature type="compositionally biased region" description="Basic and acidic residues" evidence="5">
    <location>
        <begin position="323"/>
        <end position="336"/>
    </location>
</feature>
<dbReference type="GO" id="GO:0005615">
    <property type="term" value="C:extracellular space"/>
    <property type="evidence" value="ECO:0007669"/>
    <property type="project" value="UniProtKB-ARBA"/>
</dbReference>
<feature type="compositionally biased region" description="Polar residues" evidence="5">
    <location>
        <begin position="177"/>
        <end position="188"/>
    </location>
</feature>
<keyword evidence="4" id="KW-0325">Glycoprotein</keyword>
<feature type="region of interest" description="Disordered" evidence="5">
    <location>
        <begin position="145"/>
        <end position="247"/>
    </location>
</feature>
<dbReference type="Pfam" id="PF16077">
    <property type="entry name" value="Spaetzle"/>
    <property type="match status" value="1"/>
</dbReference>
<sequence>MGDRMAHVLLLTLSAGLVLGGMPEGGPSTFGYDASSACSKPYSRVGRARPENLPCDFRRENWCAIAGNAYPWHAVRRFVQENQGLMRRMYGDEKHISVLKTELEKNEVELELEDDHNQLYSDDSSSLFQQMQFEVDYAFDPIANPEEETRRSREYLGRSLQSGTSSKLDKPKADEPSSPQHLNENAAITASSTTTASTTSSNPSTSPGTSTTLKGSPSQHRTKMTPVSTASTVQPSTRDDGSATTATNFASTSPVVSLAQIAKIQNLSINEIPGQIDRFDADVDELTEIPDILIEEGFADTTADSLDGISTSSHQYLSTSSERTNDGKISFEDYGSKFEQAQDAEVSESQQQPQQFRPRPEYRPPEAAAAARPEAQGPTGGSMEGQLFQDVAAKDKQEPVLKVRGINACPVKEEVVAPFWANNTRGEVLALLNLYPFEQYVHWEKCTNENKQMYCRDGCRCEQQYRLHRLLAYDPNNECRGIFSDWFKFPSCCICRCYDLPVEFRVTSRSPRLVHQRQRLKVRAPRAPPRQRHH</sequence>
<feature type="compositionally biased region" description="Low complexity" evidence="5">
    <location>
        <begin position="310"/>
        <end position="321"/>
    </location>
</feature>
<evidence type="ECO:0000256" key="6">
    <source>
        <dbReference type="SAM" id="SignalP"/>
    </source>
</evidence>
<feature type="region of interest" description="Disordered" evidence="5">
    <location>
        <begin position="305"/>
        <end position="384"/>
    </location>
</feature>
<dbReference type="OrthoDB" id="6594799at2759"/>
<dbReference type="AlphaFoldDB" id="A0A232FM58"/>
<evidence type="ECO:0000256" key="4">
    <source>
        <dbReference type="ARBA" id="ARBA00023180"/>
    </source>
</evidence>
<evidence type="ECO:0000256" key="3">
    <source>
        <dbReference type="ARBA" id="ARBA00023157"/>
    </source>
</evidence>
<feature type="compositionally biased region" description="Low complexity" evidence="5">
    <location>
        <begin position="365"/>
        <end position="376"/>
    </location>
</feature>
<evidence type="ECO:0000256" key="1">
    <source>
        <dbReference type="ARBA" id="ARBA00011748"/>
    </source>
</evidence>
<evidence type="ECO:0000313" key="9">
    <source>
        <dbReference type="Proteomes" id="UP000215335"/>
    </source>
</evidence>
<reference evidence="8 9" key="1">
    <citation type="journal article" date="2017" name="Curr. Biol.">
        <title>The Evolution of Venom by Co-option of Single-Copy Genes.</title>
        <authorList>
            <person name="Martinson E.O."/>
            <person name="Mrinalini"/>
            <person name="Kelkar Y.D."/>
            <person name="Chang C.H."/>
            <person name="Werren J.H."/>
        </authorList>
    </citation>
    <scope>NUCLEOTIDE SEQUENCE [LARGE SCALE GENOMIC DNA]</scope>
    <source>
        <strain evidence="8 9">Alberta</strain>
        <tissue evidence="8">Whole body</tissue>
    </source>
</reference>
<organism evidence="8 9">
    <name type="scientific">Trichomalopsis sarcophagae</name>
    <dbReference type="NCBI Taxonomy" id="543379"/>
    <lineage>
        <taxon>Eukaryota</taxon>
        <taxon>Metazoa</taxon>
        <taxon>Ecdysozoa</taxon>
        <taxon>Arthropoda</taxon>
        <taxon>Hexapoda</taxon>
        <taxon>Insecta</taxon>
        <taxon>Pterygota</taxon>
        <taxon>Neoptera</taxon>
        <taxon>Endopterygota</taxon>
        <taxon>Hymenoptera</taxon>
        <taxon>Apocrita</taxon>
        <taxon>Proctotrupomorpha</taxon>
        <taxon>Chalcidoidea</taxon>
        <taxon>Pteromalidae</taxon>
        <taxon>Pteromalinae</taxon>
        <taxon>Trichomalopsis</taxon>
    </lineage>
</organism>
<protein>
    <recommendedName>
        <fullName evidence="7">Spaetzle domain-containing protein</fullName>
    </recommendedName>
</protein>
<name>A0A232FM58_9HYME</name>
<feature type="compositionally biased region" description="Polar residues" evidence="5">
    <location>
        <begin position="225"/>
        <end position="236"/>
    </location>
</feature>
<feature type="domain" description="Spaetzle" evidence="7">
    <location>
        <begin position="407"/>
        <end position="497"/>
    </location>
</feature>
<evidence type="ECO:0000313" key="8">
    <source>
        <dbReference type="EMBL" id="OXU31836.1"/>
    </source>
</evidence>
<dbReference type="Gene3D" id="2.10.90.10">
    <property type="entry name" value="Cystine-knot cytokines"/>
    <property type="match status" value="1"/>
</dbReference>
<dbReference type="GO" id="GO:0045087">
    <property type="term" value="P:innate immune response"/>
    <property type="evidence" value="ECO:0007669"/>
    <property type="project" value="TreeGrafter"/>
</dbReference>
<dbReference type="PANTHER" id="PTHR23199">
    <property type="entry name" value="NEUROTROPHIN 1-RELATED"/>
    <property type="match status" value="1"/>
</dbReference>
<feature type="chain" id="PRO_5012827830" description="Spaetzle domain-containing protein" evidence="6">
    <location>
        <begin position="21"/>
        <end position="534"/>
    </location>
</feature>
<keyword evidence="9" id="KW-1185">Reference proteome</keyword>
<dbReference type="GO" id="GO:0021556">
    <property type="term" value="P:central nervous system formation"/>
    <property type="evidence" value="ECO:0007669"/>
    <property type="project" value="TreeGrafter"/>
</dbReference>
<comment type="caution">
    <text evidence="8">The sequence shown here is derived from an EMBL/GenBank/DDBJ whole genome shotgun (WGS) entry which is preliminary data.</text>
</comment>
<dbReference type="InterPro" id="IPR052444">
    <property type="entry name" value="Spz/Toll_ligand-like"/>
</dbReference>
<evidence type="ECO:0000256" key="5">
    <source>
        <dbReference type="SAM" id="MobiDB-lite"/>
    </source>
</evidence>
<dbReference type="SUPFAM" id="SSF57501">
    <property type="entry name" value="Cystine-knot cytokines"/>
    <property type="match status" value="1"/>
</dbReference>
<dbReference type="FunFam" id="2.10.90.10:FF:000018">
    <property type="entry name" value="Spatzle 4"/>
    <property type="match status" value="1"/>
</dbReference>